<organism evidence="2 3">
    <name type="scientific">Monilinia laxa</name>
    <name type="common">Brown rot fungus</name>
    <name type="synonym">Sclerotinia laxa</name>
    <dbReference type="NCBI Taxonomy" id="61186"/>
    <lineage>
        <taxon>Eukaryota</taxon>
        <taxon>Fungi</taxon>
        <taxon>Dikarya</taxon>
        <taxon>Ascomycota</taxon>
        <taxon>Pezizomycotina</taxon>
        <taxon>Leotiomycetes</taxon>
        <taxon>Helotiales</taxon>
        <taxon>Sclerotiniaceae</taxon>
        <taxon>Monilinia</taxon>
    </lineage>
</organism>
<feature type="compositionally biased region" description="Basic and acidic residues" evidence="1">
    <location>
        <begin position="67"/>
        <end position="77"/>
    </location>
</feature>
<evidence type="ECO:0000313" key="3">
    <source>
        <dbReference type="Proteomes" id="UP000326757"/>
    </source>
</evidence>
<keyword evidence="3" id="KW-1185">Reference proteome</keyword>
<accession>A0A5N6JVA4</accession>
<evidence type="ECO:0000256" key="1">
    <source>
        <dbReference type="SAM" id="MobiDB-lite"/>
    </source>
</evidence>
<reference evidence="2 3" key="1">
    <citation type="submission" date="2019-06" db="EMBL/GenBank/DDBJ databases">
        <title>Genome Sequence of the Brown Rot Fungal Pathogen Monilinia laxa.</title>
        <authorList>
            <person name="De Miccolis Angelini R.M."/>
            <person name="Landi L."/>
            <person name="Abate D."/>
            <person name="Pollastro S."/>
            <person name="Romanazzi G."/>
            <person name="Faretra F."/>
        </authorList>
    </citation>
    <scope>NUCLEOTIDE SEQUENCE [LARGE SCALE GENOMIC DNA]</scope>
    <source>
        <strain evidence="2 3">Mlax316</strain>
    </source>
</reference>
<feature type="compositionally biased region" description="Acidic residues" evidence="1">
    <location>
        <begin position="581"/>
        <end position="594"/>
    </location>
</feature>
<feature type="compositionally biased region" description="Basic and acidic residues" evidence="1">
    <location>
        <begin position="640"/>
        <end position="656"/>
    </location>
</feature>
<name>A0A5N6JVA4_MONLA</name>
<protein>
    <submittedName>
        <fullName evidence="2">Uncharacterized protein</fullName>
    </submittedName>
</protein>
<feature type="compositionally biased region" description="Polar residues" evidence="1">
    <location>
        <begin position="1"/>
        <end position="14"/>
    </location>
</feature>
<feature type="region of interest" description="Disordered" evidence="1">
    <location>
        <begin position="579"/>
        <end position="607"/>
    </location>
</feature>
<feature type="compositionally biased region" description="Pro residues" evidence="1">
    <location>
        <begin position="103"/>
        <end position="112"/>
    </location>
</feature>
<dbReference type="EMBL" id="VIGI01000013">
    <property type="protein sequence ID" value="KAB8292506.1"/>
    <property type="molecule type" value="Genomic_DNA"/>
</dbReference>
<feature type="region of interest" description="Disordered" evidence="1">
    <location>
        <begin position="232"/>
        <end position="261"/>
    </location>
</feature>
<dbReference type="Proteomes" id="UP000326757">
    <property type="component" value="Unassembled WGS sequence"/>
</dbReference>
<feature type="compositionally biased region" description="Polar residues" evidence="1">
    <location>
        <begin position="720"/>
        <end position="735"/>
    </location>
</feature>
<feature type="region of interest" description="Disordered" evidence="1">
    <location>
        <begin position="1"/>
        <end position="31"/>
    </location>
</feature>
<gene>
    <name evidence="2" type="ORF">EYC80_008216</name>
</gene>
<sequence>MSSNSPAHRTQIPNISIRPPNHEIDEPFFSQTRECFDIENEEAIDDESSESEEGFKIAYKKTKKYLETTKEDKDHKHNPNNQENNPNHPPSTITNRNTHQEPPNRPSPPPQAFPQDQSSTPPSPTTDDLLQYATETRLFAIAPPLSRGIPPPMSMQEIEDLARLRAVITRTRDHSLPLSNSNLIASPNPNPKPQCPATKIQDFAPFAPPARNPPQAPLASTAYALPTKDVRESMPSPRVEQSSLQPPPHSLPQDAAQPLHGNIPDTPRISRLESPDLSDLASFANEINLFDGWGPEWARSPRASEGFQPVLTHGEERSDESLALPLSAVLGNVGSLGGLGEVLLADDAVSLSEPISDLDSSPRVDSSDGIFAIGSASESPEDLAMSVLVTLPRSLSEGNELGHLHLPPISRVNYHTHMSSSDSPSNTQFNLNIWFEIAYAIGVPAKASHHLTANALRRHREDTMAERSAGYTKSEVSQGVLRRAEILAWINSGALDHGIDGDMNGRPFIVSLPSLWGSEFTDYWSFEYVDMYWRAQPEKFGWVMDWVQDVEGSAGDGELLTDEIYDFFGDDEEIIHRSVSEPEEDSEELSENGQDDGVLIDPTSRPNPRLQMISDLFHVRELRRLGMDDGSPMFPSISPKEFKRNGGPGEKARTKSMNLRERIARDANQRQERLMDDLFPRVIPDQPSTIEGILFELSGPITMGAFLGPQINGRDDETSQDPATKNGSSPTETWH</sequence>
<proteinExistence type="predicted"/>
<evidence type="ECO:0000313" key="2">
    <source>
        <dbReference type="EMBL" id="KAB8292506.1"/>
    </source>
</evidence>
<feature type="region of interest" description="Disordered" evidence="1">
    <location>
        <begin position="707"/>
        <end position="735"/>
    </location>
</feature>
<feature type="region of interest" description="Disordered" evidence="1">
    <location>
        <begin position="630"/>
        <end position="656"/>
    </location>
</feature>
<feature type="compositionally biased region" description="Low complexity" evidence="1">
    <location>
        <begin position="113"/>
        <end position="131"/>
    </location>
</feature>
<dbReference type="AlphaFoldDB" id="A0A5N6JVA4"/>
<comment type="caution">
    <text evidence="2">The sequence shown here is derived from an EMBL/GenBank/DDBJ whole genome shotgun (WGS) entry which is preliminary data.</text>
</comment>
<feature type="region of interest" description="Disordered" evidence="1">
    <location>
        <begin position="67"/>
        <end position="135"/>
    </location>
</feature>
<dbReference type="OrthoDB" id="3555855at2759"/>